<gene>
    <name evidence="11" type="ORF">H9874_07780</name>
</gene>
<keyword evidence="4" id="KW-1003">Cell membrane</keyword>
<dbReference type="InterPro" id="IPR000515">
    <property type="entry name" value="MetI-like"/>
</dbReference>
<organism evidence="11 12">
    <name type="scientific">Candidatus Bilophila faecipullorum</name>
    <dbReference type="NCBI Taxonomy" id="2838482"/>
    <lineage>
        <taxon>Bacteria</taxon>
        <taxon>Pseudomonadati</taxon>
        <taxon>Thermodesulfobacteriota</taxon>
        <taxon>Desulfovibrionia</taxon>
        <taxon>Desulfovibrionales</taxon>
        <taxon>Desulfovibrionaceae</taxon>
        <taxon>Bilophila</taxon>
    </lineage>
</organism>
<sequence>MQWLDPDFIMNTVVPALNRGLVMSIALIVPSATIGFVLGVLTGVARVFGPPWLRRLGNGFTTVFRGVPLVVQLMILYFGLPNLGIYLEPYPASVIGFILCTGAYQSEYVRGALLSIRQGQIKAAYALGFTKLQTILWVVIPQAARRALPGCGNEIIYLIKYSSLAYIITCIELTGEAKVLVSRSFRPTEVYLVAGVYYLVLVSAATWILQKLERKFSIPGFGKK</sequence>
<dbReference type="AlphaFoldDB" id="A0A9D1R149"/>
<keyword evidence="5 9" id="KW-0812">Transmembrane</keyword>
<dbReference type="Pfam" id="PF00528">
    <property type="entry name" value="BPD_transp_1"/>
    <property type="match status" value="1"/>
</dbReference>
<dbReference type="SUPFAM" id="SSF161098">
    <property type="entry name" value="MetI-like"/>
    <property type="match status" value="1"/>
</dbReference>
<feature type="transmembrane region" description="Helical" evidence="9">
    <location>
        <begin position="56"/>
        <end position="78"/>
    </location>
</feature>
<dbReference type="CDD" id="cd06261">
    <property type="entry name" value="TM_PBP2"/>
    <property type="match status" value="1"/>
</dbReference>
<protein>
    <submittedName>
        <fullName evidence="11">Amino acid ABC transporter permease</fullName>
    </submittedName>
</protein>
<evidence type="ECO:0000256" key="6">
    <source>
        <dbReference type="ARBA" id="ARBA00022970"/>
    </source>
</evidence>
<keyword evidence="3 9" id="KW-0813">Transport</keyword>
<keyword evidence="7 9" id="KW-1133">Transmembrane helix</keyword>
<comment type="subcellular location">
    <subcellularLocation>
        <location evidence="1">Cell inner membrane</location>
        <topology evidence="1">Multi-pass membrane protein</topology>
    </subcellularLocation>
    <subcellularLocation>
        <location evidence="9">Cell membrane</location>
        <topology evidence="9">Multi-pass membrane protein</topology>
    </subcellularLocation>
</comment>
<dbReference type="EMBL" id="DXGI01000297">
    <property type="protein sequence ID" value="HIW79029.1"/>
    <property type="molecule type" value="Genomic_DNA"/>
</dbReference>
<feature type="transmembrane region" description="Helical" evidence="9">
    <location>
        <begin position="20"/>
        <end position="44"/>
    </location>
</feature>
<evidence type="ECO:0000313" key="12">
    <source>
        <dbReference type="Proteomes" id="UP000824264"/>
    </source>
</evidence>
<evidence type="ECO:0000259" key="10">
    <source>
        <dbReference type="PROSITE" id="PS50928"/>
    </source>
</evidence>
<dbReference type="PANTHER" id="PTHR30614">
    <property type="entry name" value="MEMBRANE COMPONENT OF AMINO ACID ABC TRANSPORTER"/>
    <property type="match status" value="1"/>
</dbReference>
<comment type="caution">
    <text evidence="11">The sequence shown here is derived from an EMBL/GenBank/DDBJ whole genome shotgun (WGS) entry which is preliminary data.</text>
</comment>
<name>A0A9D1R149_9BACT</name>
<evidence type="ECO:0000313" key="11">
    <source>
        <dbReference type="EMBL" id="HIW79029.1"/>
    </source>
</evidence>
<evidence type="ECO:0000256" key="5">
    <source>
        <dbReference type="ARBA" id="ARBA00022692"/>
    </source>
</evidence>
<dbReference type="InterPro" id="IPR035906">
    <property type="entry name" value="MetI-like_sf"/>
</dbReference>
<dbReference type="GO" id="GO:0022857">
    <property type="term" value="F:transmembrane transporter activity"/>
    <property type="evidence" value="ECO:0007669"/>
    <property type="project" value="InterPro"/>
</dbReference>
<evidence type="ECO:0000256" key="3">
    <source>
        <dbReference type="ARBA" id="ARBA00022448"/>
    </source>
</evidence>
<dbReference type="PANTHER" id="PTHR30614:SF0">
    <property type="entry name" value="L-CYSTINE TRANSPORT SYSTEM PERMEASE PROTEIN TCYL"/>
    <property type="match status" value="1"/>
</dbReference>
<dbReference type="PROSITE" id="PS50928">
    <property type="entry name" value="ABC_TM1"/>
    <property type="match status" value="1"/>
</dbReference>
<feature type="domain" description="ABC transmembrane type-1" evidence="10">
    <location>
        <begin position="21"/>
        <end position="209"/>
    </location>
</feature>
<evidence type="ECO:0000256" key="8">
    <source>
        <dbReference type="ARBA" id="ARBA00023136"/>
    </source>
</evidence>
<dbReference type="Proteomes" id="UP000824264">
    <property type="component" value="Unassembled WGS sequence"/>
</dbReference>
<dbReference type="GO" id="GO:0043190">
    <property type="term" value="C:ATP-binding cassette (ABC) transporter complex"/>
    <property type="evidence" value="ECO:0007669"/>
    <property type="project" value="InterPro"/>
</dbReference>
<evidence type="ECO:0000256" key="7">
    <source>
        <dbReference type="ARBA" id="ARBA00022989"/>
    </source>
</evidence>
<evidence type="ECO:0000256" key="1">
    <source>
        <dbReference type="ARBA" id="ARBA00004429"/>
    </source>
</evidence>
<reference evidence="11" key="1">
    <citation type="journal article" date="2021" name="PeerJ">
        <title>Extensive microbial diversity within the chicken gut microbiome revealed by metagenomics and culture.</title>
        <authorList>
            <person name="Gilroy R."/>
            <person name="Ravi A."/>
            <person name="Getino M."/>
            <person name="Pursley I."/>
            <person name="Horton D.L."/>
            <person name="Alikhan N.F."/>
            <person name="Baker D."/>
            <person name="Gharbi K."/>
            <person name="Hall N."/>
            <person name="Watson M."/>
            <person name="Adriaenssens E.M."/>
            <person name="Foster-Nyarko E."/>
            <person name="Jarju S."/>
            <person name="Secka A."/>
            <person name="Antonio M."/>
            <person name="Oren A."/>
            <person name="Chaudhuri R.R."/>
            <person name="La Ragione R."/>
            <person name="Hildebrand F."/>
            <person name="Pallen M.J."/>
        </authorList>
    </citation>
    <scope>NUCLEOTIDE SEQUENCE</scope>
    <source>
        <strain evidence="11">ChiSxjej5B17-1746</strain>
    </source>
</reference>
<dbReference type="InterPro" id="IPR043429">
    <property type="entry name" value="ArtM/GltK/GlnP/TcyL/YhdX-like"/>
</dbReference>
<keyword evidence="6" id="KW-0029">Amino-acid transport</keyword>
<evidence type="ECO:0000256" key="4">
    <source>
        <dbReference type="ARBA" id="ARBA00022475"/>
    </source>
</evidence>
<dbReference type="Gene3D" id="1.10.3720.10">
    <property type="entry name" value="MetI-like"/>
    <property type="match status" value="1"/>
</dbReference>
<feature type="transmembrane region" description="Helical" evidence="9">
    <location>
        <begin position="190"/>
        <end position="209"/>
    </location>
</feature>
<proteinExistence type="inferred from homology"/>
<reference evidence="11" key="2">
    <citation type="submission" date="2021-04" db="EMBL/GenBank/DDBJ databases">
        <authorList>
            <person name="Gilroy R."/>
        </authorList>
    </citation>
    <scope>NUCLEOTIDE SEQUENCE</scope>
    <source>
        <strain evidence="11">ChiSxjej5B17-1746</strain>
    </source>
</reference>
<accession>A0A9D1R149</accession>
<dbReference type="InterPro" id="IPR010065">
    <property type="entry name" value="AA_ABC_transptr_permease_3TM"/>
</dbReference>
<keyword evidence="8 9" id="KW-0472">Membrane</keyword>
<evidence type="ECO:0000256" key="9">
    <source>
        <dbReference type="RuleBase" id="RU363032"/>
    </source>
</evidence>
<evidence type="ECO:0000256" key="2">
    <source>
        <dbReference type="ARBA" id="ARBA00010072"/>
    </source>
</evidence>
<comment type="similarity">
    <text evidence="2">Belongs to the binding-protein-dependent transport system permease family. HisMQ subfamily.</text>
</comment>
<dbReference type="NCBIfam" id="TIGR01726">
    <property type="entry name" value="HEQRo_perm_3TM"/>
    <property type="match status" value="1"/>
</dbReference>
<dbReference type="GO" id="GO:0006865">
    <property type="term" value="P:amino acid transport"/>
    <property type="evidence" value="ECO:0007669"/>
    <property type="project" value="UniProtKB-KW"/>
</dbReference>